<dbReference type="Proteomes" id="UP000046393">
    <property type="component" value="Unplaced"/>
</dbReference>
<evidence type="ECO:0000313" key="2">
    <source>
        <dbReference type="WBParaSite" id="SMUV_0000653501-mRNA-1"/>
    </source>
</evidence>
<protein>
    <submittedName>
        <fullName evidence="2">50S ribosomal protein L35</fullName>
    </submittedName>
</protein>
<evidence type="ECO:0000313" key="1">
    <source>
        <dbReference type="Proteomes" id="UP000046393"/>
    </source>
</evidence>
<dbReference type="AlphaFoldDB" id="A0A0N5APG0"/>
<proteinExistence type="predicted"/>
<keyword evidence="1" id="KW-1185">Reference proteome</keyword>
<dbReference type="WBParaSite" id="SMUV_0000653501-mRNA-1">
    <property type="protein sequence ID" value="SMUV_0000653501-mRNA-1"/>
    <property type="gene ID" value="SMUV_0000653501"/>
</dbReference>
<organism evidence="1 2">
    <name type="scientific">Syphacia muris</name>
    <dbReference type="NCBI Taxonomy" id="451379"/>
    <lineage>
        <taxon>Eukaryota</taxon>
        <taxon>Metazoa</taxon>
        <taxon>Ecdysozoa</taxon>
        <taxon>Nematoda</taxon>
        <taxon>Chromadorea</taxon>
        <taxon>Rhabditida</taxon>
        <taxon>Spirurina</taxon>
        <taxon>Oxyuridomorpha</taxon>
        <taxon>Oxyuroidea</taxon>
        <taxon>Oxyuridae</taxon>
        <taxon>Syphacia</taxon>
    </lineage>
</organism>
<name>A0A0N5APG0_9BILA</name>
<reference evidence="2" key="1">
    <citation type="submission" date="2017-02" db="UniProtKB">
        <authorList>
            <consortium name="WormBaseParasite"/>
        </authorList>
    </citation>
    <scope>IDENTIFICATION</scope>
</reference>
<accession>A0A0N5APG0</accession>
<sequence>MPKFLINKTDSQFKGSAVSSKKCAKFGVLSNAKCGKKATNAFVGSWVLPSVPLTVSHRRIPASLSNWNSRRNVPINILHNSKSHSQHIFGISKSVSRSKPKHIKILRDIREVNPVNSKIRKIFGKAPTPRRWRRKLQYTKAKARQMRLRSAFGSRRLMARRRRQRKVKRAKSQGTKNISRKMPIYHLKRRHNGYSHRILRNLSQRQSY</sequence>